<dbReference type="InterPro" id="IPR002376">
    <property type="entry name" value="Formyl_transf_N"/>
</dbReference>
<dbReference type="Pfam" id="PF00551">
    <property type="entry name" value="Formyl_trans_N"/>
    <property type="match status" value="1"/>
</dbReference>
<comment type="caution">
    <text evidence="3">The sequence shown here is derived from an EMBL/GenBank/DDBJ whole genome shotgun (WGS) entry which is preliminary data.</text>
</comment>
<reference evidence="3 4" key="1">
    <citation type="journal article" date="2018" name="Int. J. Syst. Evol. Microbiol.">
        <title>Parvibium lacunae gen. nov., sp. nov., a new member of the family Alcaligenaceae isolated from a freshwater pond.</title>
        <authorList>
            <person name="Chen W.M."/>
            <person name="Xie P.B."/>
            <person name="Hsu M.Y."/>
            <person name="Sheu S.Y."/>
        </authorList>
    </citation>
    <scope>NUCLEOTIDE SEQUENCE [LARGE SCALE GENOMIC DNA]</scope>
    <source>
        <strain evidence="3 4">KMB9</strain>
    </source>
</reference>
<dbReference type="OrthoDB" id="9802815at2"/>
<dbReference type="InterPro" id="IPR005793">
    <property type="entry name" value="Formyl_trans_C"/>
</dbReference>
<gene>
    <name evidence="3" type="ORF">DU000_01225</name>
</gene>
<name>A0A368L6Y2_9BURK</name>
<evidence type="ECO:0000259" key="1">
    <source>
        <dbReference type="Pfam" id="PF00551"/>
    </source>
</evidence>
<evidence type="ECO:0000313" key="3">
    <source>
        <dbReference type="EMBL" id="RCS59386.1"/>
    </source>
</evidence>
<dbReference type="GO" id="GO:0005829">
    <property type="term" value="C:cytosol"/>
    <property type="evidence" value="ECO:0007669"/>
    <property type="project" value="TreeGrafter"/>
</dbReference>
<dbReference type="EMBL" id="QPGB01000001">
    <property type="protein sequence ID" value="RCS59386.1"/>
    <property type="molecule type" value="Genomic_DNA"/>
</dbReference>
<sequence length="318" mass="35890">MRALVFAYHNVGVRCLKALLSAGVEVPLVVTHSDDPAETVWFERVIDVCHEYEIPYITPADPNSAEWIAQFEELAPDFIFSFYYRKMLCQDILWIPLHGALNMHGSLLPKYRGRAPVNWAIINGETETGATLHYMEVKPDAGDIVAQTAVPILADDTAKEVFDKVTVAAEITLCQALPHLLDNTHERTPLDLSEGSYFSGRQPEDGRIDWHSTPQEIHNLVRAVAPPYYPGAFFEVTLHGERQRIRLWKTAIDLDPAPRFEKPTFYCDNNGLYLSNAEGTLRVLKADIQHIDNEFDLNADLTPENFTELLGNTQLTLT</sequence>
<dbReference type="RefSeq" id="WP_114401537.1">
    <property type="nucleotide sequence ID" value="NZ_QPGB01000001.1"/>
</dbReference>
<dbReference type="InterPro" id="IPR011034">
    <property type="entry name" value="Formyl_transferase-like_C_sf"/>
</dbReference>
<dbReference type="Pfam" id="PF02911">
    <property type="entry name" value="Formyl_trans_C"/>
    <property type="match status" value="1"/>
</dbReference>
<dbReference type="NCBIfam" id="NF005414">
    <property type="entry name" value="PRK06988.1"/>
    <property type="match status" value="1"/>
</dbReference>
<accession>A0A368L6Y2</accession>
<dbReference type="GO" id="GO:0004479">
    <property type="term" value="F:methionyl-tRNA formyltransferase activity"/>
    <property type="evidence" value="ECO:0007669"/>
    <property type="project" value="TreeGrafter"/>
</dbReference>
<dbReference type="PANTHER" id="PTHR11138:SF5">
    <property type="entry name" value="METHIONYL-TRNA FORMYLTRANSFERASE, MITOCHONDRIAL"/>
    <property type="match status" value="1"/>
</dbReference>
<dbReference type="PANTHER" id="PTHR11138">
    <property type="entry name" value="METHIONYL-TRNA FORMYLTRANSFERASE"/>
    <property type="match status" value="1"/>
</dbReference>
<feature type="domain" description="Formyl transferase C-terminal" evidence="2">
    <location>
        <begin position="202"/>
        <end position="286"/>
    </location>
</feature>
<protein>
    <submittedName>
        <fullName evidence="3">Formyltransferase</fullName>
    </submittedName>
</protein>
<organism evidence="3 4">
    <name type="scientific">Parvibium lacunae</name>
    <dbReference type="NCBI Taxonomy" id="1888893"/>
    <lineage>
        <taxon>Bacteria</taxon>
        <taxon>Pseudomonadati</taxon>
        <taxon>Pseudomonadota</taxon>
        <taxon>Betaproteobacteria</taxon>
        <taxon>Burkholderiales</taxon>
        <taxon>Alcaligenaceae</taxon>
        <taxon>Parvibium</taxon>
    </lineage>
</organism>
<keyword evidence="4" id="KW-1185">Reference proteome</keyword>
<dbReference type="AlphaFoldDB" id="A0A368L6Y2"/>
<dbReference type="Gene3D" id="3.40.50.12230">
    <property type="match status" value="1"/>
</dbReference>
<dbReference type="InterPro" id="IPR036477">
    <property type="entry name" value="Formyl_transf_N_sf"/>
</dbReference>
<proteinExistence type="predicted"/>
<keyword evidence="3" id="KW-0808">Transferase</keyword>
<dbReference type="SUPFAM" id="SSF50486">
    <property type="entry name" value="FMT C-terminal domain-like"/>
    <property type="match status" value="1"/>
</dbReference>
<feature type="domain" description="Formyl transferase N-terminal" evidence="1">
    <location>
        <begin position="20"/>
        <end position="176"/>
    </location>
</feature>
<evidence type="ECO:0000259" key="2">
    <source>
        <dbReference type="Pfam" id="PF02911"/>
    </source>
</evidence>
<evidence type="ECO:0000313" key="4">
    <source>
        <dbReference type="Proteomes" id="UP000252357"/>
    </source>
</evidence>
<dbReference type="Proteomes" id="UP000252357">
    <property type="component" value="Unassembled WGS sequence"/>
</dbReference>
<dbReference type="SUPFAM" id="SSF53328">
    <property type="entry name" value="Formyltransferase"/>
    <property type="match status" value="1"/>
</dbReference>